<sequence>MSASTSIAHLRQPLHGVVRRPPPSHMKSGLTTFAFAPLNSKLFHFPLFIQFYLRCS</sequence>
<dbReference type="AlphaFoldDB" id="A0A396HJN5"/>
<name>A0A396HJN5_MEDTR</name>
<evidence type="ECO:0000313" key="2">
    <source>
        <dbReference type="Proteomes" id="UP000265566"/>
    </source>
</evidence>
<dbReference type="Gramene" id="rna36671">
    <property type="protein sequence ID" value="RHN52054.1"/>
    <property type="gene ID" value="gene36671"/>
</dbReference>
<gene>
    <name evidence="1" type="ORF">MtrunA17_Chr6g0476201</name>
</gene>
<accession>A0A396HJN5</accession>
<evidence type="ECO:0000313" key="1">
    <source>
        <dbReference type="EMBL" id="RHN52054.1"/>
    </source>
</evidence>
<dbReference type="EMBL" id="PSQE01000006">
    <property type="protein sequence ID" value="RHN52054.1"/>
    <property type="molecule type" value="Genomic_DNA"/>
</dbReference>
<organism evidence="1 2">
    <name type="scientific">Medicago truncatula</name>
    <name type="common">Barrel medic</name>
    <name type="synonym">Medicago tribuloides</name>
    <dbReference type="NCBI Taxonomy" id="3880"/>
    <lineage>
        <taxon>Eukaryota</taxon>
        <taxon>Viridiplantae</taxon>
        <taxon>Streptophyta</taxon>
        <taxon>Embryophyta</taxon>
        <taxon>Tracheophyta</taxon>
        <taxon>Spermatophyta</taxon>
        <taxon>Magnoliopsida</taxon>
        <taxon>eudicotyledons</taxon>
        <taxon>Gunneridae</taxon>
        <taxon>Pentapetalae</taxon>
        <taxon>rosids</taxon>
        <taxon>fabids</taxon>
        <taxon>Fabales</taxon>
        <taxon>Fabaceae</taxon>
        <taxon>Papilionoideae</taxon>
        <taxon>50 kb inversion clade</taxon>
        <taxon>NPAAA clade</taxon>
        <taxon>Hologalegina</taxon>
        <taxon>IRL clade</taxon>
        <taxon>Trifolieae</taxon>
        <taxon>Medicago</taxon>
    </lineage>
</organism>
<dbReference type="Proteomes" id="UP000265566">
    <property type="component" value="Chromosome 6"/>
</dbReference>
<protein>
    <submittedName>
        <fullName evidence="1">Uncharacterized protein</fullName>
    </submittedName>
</protein>
<comment type="caution">
    <text evidence="1">The sequence shown here is derived from an EMBL/GenBank/DDBJ whole genome shotgun (WGS) entry which is preliminary data.</text>
</comment>
<reference evidence="2" key="1">
    <citation type="journal article" date="2018" name="Nat. Plants">
        <title>Whole-genome landscape of Medicago truncatula symbiotic genes.</title>
        <authorList>
            <person name="Pecrix Y."/>
            <person name="Staton S.E."/>
            <person name="Sallet E."/>
            <person name="Lelandais-Briere C."/>
            <person name="Moreau S."/>
            <person name="Carrere S."/>
            <person name="Blein T."/>
            <person name="Jardinaud M.F."/>
            <person name="Latrasse D."/>
            <person name="Zouine M."/>
            <person name="Zahm M."/>
            <person name="Kreplak J."/>
            <person name="Mayjonade B."/>
            <person name="Satge C."/>
            <person name="Perez M."/>
            <person name="Cauet S."/>
            <person name="Marande W."/>
            <person name="Chantry-Darmon C."/>
            <person name="Lopez-Roques C."/>
            <person name="Bouchez O."/>
            <person name="Berard A."/>
            <person name="Debelle F."/>
            <person name="Munos S."/>
            <person name="Bendahmane A."/>
            <person name="Berges H."/>
            <person name="Niebel A."/>
            <person name="Buitink J."/>
            <person name="Frugier F."/>
            <person name="Benhamed M."/>
            <person name="Crespi M."/>
            <person name="Gouzy J."/>
            <person name="Gamas P."/>
        </authorList>
    </citation>
    <scope>NUCLEOTIDE SEQUENCE [LARGE SCALE GENOMIC DNA]</scope>
    <source>
        <strain evidence="2">cv. Jemalong A17</strain>
    </source>
</reference>
<proteinExistence type="predicted"/>